<protein>
    <submittedName>
        <fullName evidence="1">Uncharacterized protein</fullName>
    </submittedName>
</protein>
<dbReference type="Proteomes" id="UP000494105">
    <property type="component" value="Unassembled WGS sequence"/>
</dbReference>
<accession>A0A6S7ELF4</accession>
<proteinExistence type="predicted"/>
<sequence length="103" mass="11572">MCRFSAAGRFFYSKGESSRVWFVQLVSFALANAFFKLSDPVFQVMHASQSRTLAVGCCRSLLVHGNAVRSSQGELCLQLISRSRYLSLILQFDRRLVGACSER</sequence>
<evidence type="ECO:0000313" key="1">
    <source>
        <dbReference type="EMBL" id="CAB3916056.1"/>
    </source>
</evidence>
<name>A0A6S7ELF4_9BURK</name>
<dbReference type="EMBL" id="CADILD010000004">
    <property type="protein sequence ID" value="CAB3916056.1"/>
    <property type="molecule type" value="Genomic_DNA"/>
</dbReference>
<organism evidence="1 2">
    <name type="scientific">Achromobacter piechaudii</name>
    <dbReference type="NCBI Taxonomy" id="72556"/>
    <lineage>
        <taxon>Bacteria</taxon>
        <taxon>Pseudomonadati</taxon>
        <taxon>Pseudomonadota</taxon>
        <taxon>Betaproteobacteria</taxon>
        <taxon>Burkholderiales</taxon>
        <taxon>Alcaligenaceae</taxon>
        <taxon>Achromobacter</taxon>
    </lineage>
</organism>
<evidence type="ECO:0000313" key="2">
    <source>
        <dbReference type="Proteomes" id="UP000494105"/>
    </source>
</evidence>
<dbReference type="AlphaFoldDB" id="A0A6S7ELF4"/>
<reference evidence="1 2" key="1">
    <citation type="submission" date="2020-04" db="EMBL/GenBank/DDBJ databases">
        <authorList>
            <person name="De Canck E."/>
        </authorList>
    </citation>
    <scope>NUCLEOTIDE SEQUENCE [LARGE SCALE GENOMIC DNA]</scope>
    <source>
        <strain evidence="1 2">LMG 1861</strain>
    </source>
</reference>
<gene>
    <name evidence="1" type="ORF">LMG1861_05088</name>
</gene>